<dbReference type="Pfam" id="PF12697">
    <property type="entry name" value="Abhydrolase_6"/>
    <property type="match status" value="1"/>
</dbReference>
<evidence type="ECO:0000259" key="1">
    <source>
        <dbReference type="Pfam" id="PF12697"/>
    </source>
</evidence>
<keyword evidence="2" id="KW-0378">Hydrolase</keyword>
<dbReference type="EMBL" id="SMKW01000035">
    <property type="protein sequence ID" value="TDD44121.1"/>
    <property type="molecule type" value="Genomic_DNA"/>
</dbReference>
<evidence type="ECO:0000313" key="3">
    <source>
        <dbReference type="Proteomes" id="UP000294947"/>
    </source>
</evidence>
<sequence>MSADTSASPSQVALLGGQEPVAVRCARKAEVPDDPIRVLLVHGLCSNAAIWDAFVALADPRCELWVAELPWRGTGIAGWTSQPVEEWIGQAVARMPGGPDVVVAHSFGTNAVLSWLDRQDTGPSGRIAVGGRELRGVVLVSPLYRAEPEDFDWDSIGYYLHNFDQILAAGMRVRPGSRRLSPEQRLAIAVKVRDLIGPYGWIRFLDTYLRMPEVRTERLLMPFLVVGGESDSIAFPADSEALGKALPDASVHILPGSEHFPMVASAESFADLANTFLRTLSA</sequence>
<dbReference type="GO" id="GO:0016787">
    <property type="term" value="F:hydrolase activity"/>
    <property type="evidence" value="ECO:0007669"/>
    <property type="project" value="UniProtKB-KW"/>
</dbReference>
<accession>A0A4R4YGY0</accession>
<dbReference type="Proteomes" id="UP000294947">
    <property type="component" value="Unassembled WGS sequence"/>
</dbReference>
<protein>
    <submittedName>
        <fullName evidence="2">Alpha/beta fold hydrolase</fullName>
    </submittedName>
</protein>
<comment type="caution">
    <text evidence="2">The sequence shown here is derived from an EMBL/GenBank/DDBJ whole genome shotgun (WGS) entry which is preliminary data.</text>
</comment>
<name>A0A4R4YGY0_9PSEU</name>
<dbReference type="InterPro" id="IPR000073">
    <property type="entry name" value="AB_hydrolase_1"/>
</dbReference>
<dbReference type="InterPro" id="IPR029058">
    <property type="entry name" value="AB_hydrolase_fold"/>
</dbReference>
<organism evidence="2 3">
    <name type="scientific">Saccharopolyspora elongata</name>
    <dbReference type="NCBI Taxonomy" id="2530387"/>
    <lineage>
        <taxon>Bacteria</taxon>
        <taxon>Bacillati</taxon>
        <taxon>Actinomycetota</taxon>
        <taxon>Actinomycetes</taxon>
        <taxon>Pseudonocardiales</taxon>
        <taxon>Pseudonocardiaceae</taxon>
        <taxon>Saccharopolyspora</taxon>
    </lineage>
</organism>
<feature type="domain" description="AB hydrolase-1" evidence="1">
    <location>
        <begin position="38"/>
        <end position="271"/>
    </location>
</feature>
<evidence type="ECO:0000313" key="2">
    <source>
        <dbReference type="EMBL" id="TDD44121.1"/>
    </source>
</evidence>
<proteinExistence type="predicted"/>
<dbReference type="SUPFAM" id="SSF53474">
    <property type="entry name" value="alpha/beta-Hydrolases"/>
    <property type="match status" value="1"/>
</dbReference>
<reference evidence="2 3" key="1">
    <citation type="submission" date="2019-03" db="EMBL/GenBank/DDBJ databases">
        <title>Draft genome sequences of novel Actinobacteria.</title>
        <authorList>
            <person name="Sahin N."/>
            <person name="Ay H."/>
            <person name="Saygin H."/>
        </authorList>
    </citation>
    <scope>NUCLEOTIDE SEQUENCE [LARGE SCALE GENOMIC DNA]</scope>
    <source>
        <strain evidence="2 3">7K502</strain>
    </source>
</reference>
<keyword evidence="3" id="KW-1185">Reference proteome</keyword>
<dbReference type="Gene3D" id="3.40.50.1820">
    <property type="entry name" value="alpha/beta hydrolase"/>
    <property type="match status" value="1"/>
</dbReference>
<gene>
    <name evidence="2" type="ORF">E1288_24925</name>
</gene>
<dbReference type="AlphaFoldDB" id="A0A4R4YGY0"/>
<dbReference type="OrthoDB" id="4027744at2"/>